<reference evidence="6 7" key="2">
    <citation type="submission" date="2018-08" db="EMBL/GenBank/DDBJ databases">
        <title>Aphanomyces genome sequencing and annotation.</title>
        <authorList>
            <person name="Minardi D."/>
            <person name="Oidtmann B."/>
            <person name="Van Der Giezen M."/>
            <person name="Studholme D.J."/>
        </authorList>
    </citation>
    <scope>NUCLEOTIDE SEQUENCE [LARGE SCALE GENOMIC DNA]</scope>
    <source>
        <strain evidence="6 7">NJM0002</strain>
    </source>
</reference>
<dbReference type="STRING" id="157072.A0A024TCV1"/>
<name>A0A024TCV1_9STRA</name>
<dbReference type="PANTHER" id="PTHR14309">
    <property type="entry name" value="EXPRESSED PROTEIN"/>
    <property type="match status" value="1"/>
</dbReference>
<evidence type="ECO:0000256" key="3">
    <source>
        <dbReference type="SAM" id="MobiDB-lite"/>
    </source>
</evidence>
<dbReference type="Pfam" id="PF00169">
    <property type="entry name" value="PH"/>
    <property type="match status" value="1"/>
</dbReference>
<feature type="region of interest" description="Disordered" evidence="3">
    <location>
        <begin position="114"/>
        <end position="133"/>
    </location>
</feature>
<dbReference type="SMART" id="SM00233">
    <property type="entry name" value="PH"/>
    <property type="match status" value="1"/>
</dbReference>
<reference evidence="5" key="1">
    <citation type="submission" date="2013-12" db="EMBL/GenBank/DDBJ databases">
        <title>The Genome Sequence of Aphanomyces invadans NJM9701.</title>
        <authorList>
            <consortium name="The Broad Institute Genomics Platform"/>
            <person name="Russ C."/>
            <person name="Tyler B."/>
            <person name="van West P."/>
            <person name="Dieguez-Uribeondo J."/>
            <person name="Young S.K."/>
            <person name="Zeng Q."/>
            <person name="Gargeya S."/>
            <person name="Fitzgerald M."/>
            <person name="Abouelleil A."/>
            <person name="Alvarado L."/>
            <person name="Chapman S.B."/>
            <person name="Gainer-Dewar J."/>
            <person name="Goldberg J."/>
            <person name="Griggs A."/>
            <person name="Gujja S."/>
            <person name="Hansen M."/>
            <person name="Howarth C."/>
            <person name="Imamovic A."/>
            <person name="Ireland A."/>
            <person name="Larimer J."/>
            <person name="McCowan C."/>
            <person name="Murphy C."/>
            <person name="Pearson M."/>
            <person name="Poon T.W."/>
            <person name="Priest M."/>
            <person name="Roberts A."/>
            <person name="Saif S."/>
            <person name="Shea T."/>
            <person name="Sykes S."/>
            <person name="Wortman J."/>
            <person name="Nusbaum C."/>
            <person name="Birren B."/>
        </authorList>
    </citation>
    <scope>NUCLEOTIDE SEQUENCE [LARGE SCALE GENOMIC DNA]</scope>
    <source>
        <strain evidence="5">NJM9701</strain>
    </source>
</reference>
<gene>
    <name evidence="6" type="ORF">DYB32_005755</name>
    <name evidence="5" type="ORF">H310_14188</name>
</gene>
<dbReference type="InterPro" id="IPR001849">
    <property type="entry name" value="PH_domain"/>
</dbReference>
<sequence length="133" mass="15295">MHDSADSVKQGVLFKRGEGGFLKRKTWKRRYFQLCDAELRYYDTLNGVEKGKVLLSTDDFVEIMPKDCPKTGDSASTQWRLALHTPTRRFLLSASTEFDMYRWAEAIARAVETSPRKPSMHTTSPPSRMRATM</sequence>
<dbReference type="AlphaFoldDB" id="A0A024TCV1"/>
<feature type="domain" description="PH" evidence="4">
    <location>
        <begin position="6"/>
        <end position="112"/>
    </location>
</feature>
<protein>
    <recommendedName>
        <fullName evidence="4">PH domain-containing protein</fullName>
    </recommendedName>
</protein>
<dbReference type="GeneID" id="20091238"/>
<evidence type="ECO:0000256" key="2">
    <source>
        <dbReference type="ARBA" id="ARBA00023136"/>
    </source>
</evidence>
<evidence type="ECO:0000313" key="6">
    <source>
        <dbReference type="EMBL" id="RHY28718.1"/>
    </source>
</evidence>
<organism evidence="5">
    <name type="scientific">Aphanomyces invadans</name>
    <dbReference type="NCBI Taxonomy" id="157072"/>
    <lineage>
        <taxon>Eukaryota</taxon>
        <taxon>Sar</taxon>
        <taxon>Stramenopiles</taxon>
        <taxon>Oomycota</taxon>
        <taxon>Saprolegniomycetes</taxon>
        <taxon>Saprolegniales</taxon>
        <taxon>Verrucalvaceae</taxon>
        <taxon>Aphanomyces</taxon>
    </lineage>
</organism>
<proteinExistence type="predicted"/>
<keyword evidence="2" id="KW-0472">Membrane</keyword>
<dbReference type="EMBL" id="QUSY01000540">
    <property type="protein sequence ID" value="RHY28718.1"/>
    <property type="molecule type" value="Genomic_DNA"/>
</dbReference>
<keyword evidence="7" id="KW-1185">Reference proteome</keyword>
<dbReference type="RefSeq" id="XP_008880218.1">
    <property type="nucleotide sequence ID" value="XM_008881996.1"/>
</dbReference>
<evidence type="ECO:0000313" key="5">
    <source>
        <dbReference type="EMBL" id="ETV91187.1"/>
    </source>
</evidence>
<evidence type="ECO:0000259" key="4">
    <source>
        <dbReference type="PROSITE" id="PS50003"/>
    </source>
</evidence>
<comment type="subcellular location">
    <subcellularLocation>
        <location evidence="1">Membrane</location>
    </subcellularLocation>
</comment>
<evidence type="ECO:0000313" key="7">
    <source>
        <dbReference type="Proteomes" id="UP000285060"/>
    </source>
</evidence>
<dbReference type="Proteomes" id="UP000285060">
    <property type="component" value="Unassembled WGS sequence"/>
</dbReference>
<dbReference type="GO" id="GO:0016020">
    <property type="term" value="C:membrane"/>
    <property type="evidence" value="ECO:0007669"/>
    <property type="project" value="UniProtKB-SubCell"/>
</dbReference>
<dbReference type="Gene3D" id="2.30.29.30">
    <property type="entry name" value="Pleckstrin-homology domain (PH domain)/Phosphotyrosine-binding domain (PTB)"/>
    <property type="match status" value="1"/>
</dbReference>
<dbReference type="VEuPathDB" id="FungiDB:H310_14188"/>
<accession>A0A024TCV1</accession>
<dbReference type="OrthoDB" id="6108017at2759"/>
<evidence type="ECO:0000256" key="1">
    <source>
        <dbReference type="ARBA" id="ARBA00004370"/>
    </source>
</evidence>
<dbReference type="InterPro" id="IPR011993">
    <property type="entry name" value="PH-like_dom_sf"/>
</dbReference>
<dbReference type="SUPFAM" id="SSF50729">
    <property type="entry name" value="PH domain-like"/>
    <property type="match status" value="1"/>
</dbReference>
<dbReference type="EMBL" id="KI914013">
    <property type="protein sequence ID" value="ETV91187.1"/>
    <property type="molecule type" value="Genomic_DNA"/>
</dbReference>
<dbReference type="PANTHER" id="PTHR14309:SF10">
    <property type="entry name" value="PH DOMAIN-CONTAINING PROTEIN"/>
    <property type="match status" value="1"/>
</dbReference>
<dbReference type="InterPro" id="IPR039680">
    <property type="entry name" value="PLEKHB1/2"/>
</dbReference>
<dbReference type="PROSITE" id="PS50003">
    <property type="entry name" value="PH_DOMAIN"/>
    <property type="match status" value="1"/>
</dbReference>
<dbReference type="GO" id="GO:0045595">
    <property type="term" value="P:regulation of cell differentiation"/>
    <property type="evidence" value="ECO:0007669"/>
    <property type="project" value="TreeGrafter"/>
</dbReference>